<reference evidence="3 4" key="1">
    <citation type="submission" date="2018-04" db="EMBL/GenBank/DDBJ databases">
        <title>Novel actinobacteria from marine sediment.</title>
        <authorList>
            <person name="Ng Z.Y."/>
            <person name="Tan G.Y.A."/>
        </authorList>
    </citation>
    <scope>NUCLEOTIDE SEQUENCE [LARGE SCALE GENOMIC DNA]</scope>
    <source>
        <strain evidence="3 4">TPS81</strain>
    </source>
</reference>
<keyword evidence="2" id="KW-0472">Membrane</keyword>
<dbReference type="EMBL" id="QEIN01000098">
    <property type="protein sequence ID" value="RCV58290.1"/>
    <property type="molecule type" value="Genomic_DNA"/>
</dbReference>
<dbReference type="RefSeq" id="WP_114397252.1">
    <property type="nucleotide sequence ID" value="NZ_QEIM01000031.1"/>
</dbReference>
<feature type="transmembrane region" description="Helical" evidence="2">
    <location>
        <begin position="63"/>
        <end position="81"/>
    </location>
</feature>
<gene>
    <name evidence="3" type="ORF">DEF24_13770</name>
</gene>
<sequence length="153" mass="16224">MRPAEPHPGHQDDQSYVEVWNDTVDLRHLAASLVIGVVGGLPLFLLARAVLRGWLDTLALADGYALLAGLAGCLAAGAVCARRFPPKRVFTDDAETSAALRRAALAELARDTDTTTPDLLPAAVRSELAELDLLEDRADSETGAQRPEGAGSR</sequence>
<name>A0A368T4B7_9ACTN</name>
<accession>A0A368T4B7</accession>
<evidence type="ECO:0000256" key="1">
    <source>
        <dbReference type="SAM" id="MobiDB-lite"/>
    </source>
</evidence>
<evidence type="ECO:0000313" key="4">
    <source>
        <dbReference type="Proteomes" id="UP000253318"/>
    </source>
</evidence>
<dbReference type="OrthoDB" id="4808534at2"/>
<feature type="transmembrane region" description="Helical" evidence="2">
    <location>
        <begin position="29"/>
        <end position="51"/>
    </location>
</feature>
<evidence type="ECO:0000256" key="2">
    <source>
        <dbReference type="SAM" id="Phobius"/>
    </source>
</evidence>
<evidence type="ECO:0000313" key="3">
    <source>
        <dbReference type="EMBL" id="RCV58290.1"/>
    </source>
</evidence>
<protein>
    <submittedName>
        <fullName evidence="3">Uncharacterized protein</fullName>
    </submittedName>
</protein>
<proteinExistence type="predicted"/>
<dbReference type="AlphaFoldDB" id="A0A368T4B7"/>
<dbReference type="Proteomes" id="UP000253318">
    <property type="component" value="Unassembled WGS sequence"/>
</dbReference>
<organism evidence="3 4">
    <name type="scientific">Marinitenerispora sediminis</name>
    <dbReference type="NCBI Taxonomy" id="1931232"/>
    <lineage>
        <taxon>Bacteria</taxon>
        <taxon>Bacillati</taxon>
        <taxon>Actinomycetota</taxon>
        <taxon>Actinomycetes</taxon>
        <taxon>Streptosporangiales</taxon>
        <taxon>Nocardiopsidaceae</taxon>
        <taxon>Marinitenerispora</taxon>
    </lineage>
</organism>
<keyword evidence="4" id="KW-1185">Reference proteome</keyword>
<keyword evidence="2" id="KW-0812">Transmembrane</keyword>
<feature type="region of interest" description="Disordered" evidence="1">
    <location>
        <begin position="133"/>
        <end position="153"/>
    </location>
</feature>
<comment type="caution">
    <text evidence="3">The sequence shown here is derived from an EMBL/GenBank/DDBJ whole genome shotgun (WGS) entry which is preliminary data.</text>
</comment>
<keyword evidence="2" id="KW-1133">Transmembrane helix</keyword>